<sequence>MNICTNAYYNYLKNKKHAYRQEKAEIQRKIVEIYHRENGVPGNRMMNDYLKGIGSIRSDLQIHH</sequence>
<evidence type="ECO:0000313" key="2">
    <source>
        <dbReference type="Proteomes" id="UP000222913"/>
    </source>
</evidence>
<reference evidence="1 2" key="1">
    <citation type="submission" date="2017-10" db="EMBL/GenBank/DDBJ databases">
        <title>Whole-genome sequence of three Streptococcus macedonicus strains isolated from Italian cheeses of the Veneto region.</title>
        <authorList>
            <person name="Treu L."/>
            <person name="De Diego-Diaz B."/>
            <person name="Papadimitriou K."/>
            <person name="Tsakalidou E."/>
            <person name="Corich V."/>
            <person name="Giacomini A."/>
        </authorList>
    </citation>
    <scope>NUCLEOTIDE SEQUENCE [LARGE SCALE GENOMIC DNA]</scope>
    <source>
        <strain evidence="1 2">27MV</strain>
    </source>
</reference>
<gene>
    <name evidence="1" type="ORF">CS010_05855</name>
</gene>
<organism evidence="1 2">
    <name type="scientific">Streptococcus macedonicus</name>
    <name type="common">Streptococcus gallolyticus macedonicus</name>
    <dbReference type="NCBI Taxonomy" id="59310"/>
    <lineage>
        <taxon>Bacteria</taxon>
        <taxon>Bacillati</taxon>
        <taxon>Bacillota</taxon>
        <taxon>Bacilli</taxon>
        <taxon>Lactobacillales</taxon>
        <taxon>Streptococcaceae</taxon>
        <taxon>Streptococcus</taxon>
    </lineage>
</organism>
<proteinExistence type="predicted"/>
<protein>
    <submittedName>
        <fullName evidence="1">IS3 family transposase</fullName>
    </submittedName>
</protein>
<name>A0A2G3NUC6_STRMC</name>
<dbReference type="Proteomes" id="UP000222913">
    <property type="component" value="Unassembled WGS sequence"/>
</dbReference>
<evidence type="ECO:0000313" key="1">
    <source>
        <dbReference type="EMBL" id="PHV57133.1"/>
    </source>
</evidence>
<feature type="non-terminal residue" evidence="1">
    <location>
        <position position="64"/>
    </location>
</feature>
<dbReference type="AlphaFoldDB" id="A0A2G3NUC6"/>
<accession>A0A2G3NUC6</accession>
<dbReference type="EMBL" id="PEBM01000033">
    <property type="protein sequence ID" value="PHV57133.1"/>
    <property type="molecule type" value="Genomic_DNA"/>
</dbReference>
<comment type="caution">
    <text evidence="1">The sequence shown here is derived from an EMBL/GenBank/DDBJ whole genome shotgun (WGS) entry which is preliminary data.</text>
</comment>